<organism evidence="7 8">
    <name type="scientific">Teratosphaeria destructans</name>
    <dbReference type="NCBI Taxonomy" id="418781"/>
    <lineage>
        <taxon>Eukaryota</taxon>
        <taxon>Fungi</taxon>
        <taxon>Dikarya</taxon>
        <taxon>Ascomycota</taxon>
        <taxon>Pezizomycotina</taxon>
        <taxon>Dothideomycetes</taxon>
        <taxon>Dothideomycetidae</taxon>
        <taxon>Mycosphaerellales</taxon>
        <taxon>Teratosphaeriaceae</taxon>
        <taxon>Teratosphaeria</taxon>
    </lineage>
</organism>
<dbReference type="Pfam" id="PF00107">
    <property type="entry name" value="ADH_zinc_N"/>
    <property type="match status" value="1"/>
</dbReference>
<name>A0A9W7T109_9PEZI</name>
<gene>
    <name evidence="7" type="ORF">Tdes44962_MAKER10497</name>
</gene>
<sequence length="142" mass="15789">AVINGSKLGAQSLVDAIRAAADNGVGPTVTVETTGAPALIRAGFEATRNRGRYVQVGTAPFDFRLDISMFEFMVAGKQLFGAVEGQAYPRDYVPKMIQWYREGRFPIEKMMKFMPAEEFETALQEMHDGVTIKPILLWRSLD</sequence>
<feature type="domain" description="Alcohol dehydrogenase-like C-terminal" evidence="6">
    <location>
        <begin position="12"/>
        <end position="100"/>
    </location>
</feature>
<keyword evidence="3" id="KW-0479">Metal-binding</keyword>
<evidence type="ECO:0000313" key="7">
    <source>
        <dbReference type="EMBL" id="KAH9845034.1"/>
    </source>
</evidence>
<dbReference type="Gene3D" id="3.40.50.720">
    <property type="entry name" value="NAD(P)-binding Rossmann-like Domain"/>
    <property type="match status" value="1"/>
</dbReference>
<dbReference type="GO" id="GO:0046872">
    <property type="term" value="F:metal ion binding"/>
    <property type="evidence" value="ECO:0007669"/>
    <property type="project" value="UniProtKB-KW"/>
</dbReference>
<keyword evidence="4" id="KW-0862">Zinc</keyword>
<evidence type="ECO:0000256" key="1">
    <source>
        <dbReference type="ARBA" id="ARBA00001947"/>
    </source>
</evidence>
<dbReference type="Proteomes" id="UP001138500">
    <property type="component" value="Unassembled WGS sequence"/>
</dbReference>
<evidence type="ECO:0000256" key="2">
    <source>
        <dbReference type="ARBA" id="ARBA00008072"/>
    </source>
</evidence>
<protein>
    <submittedName>
        <fullName evidence="7">Alcohol dehydrogenase GroES-like domain</fullName>
    </submittedName>
</protein>
<dbReference type="GO" id="GO:0016491">
    <property type="term" value="F:oxidoreductase activity"/>
    <property type="evidence" value="ECO:0007669"/>
    <property type="project" value="UniProtKB-KW"/>
</dbReference>
<dbReference type="EMBL" id="RIBY02000168">
    <property type="protein sequence ID" value="KAH9845034.1"/>
    <property type="molecule type" value="Genomic_DNA"/>
</dbReference>
<dbReference type="OrthoDB" id="1560166at2759"/>
<dbReference type="Gene3D" id="3.90.180.10">
    <property type="entry name" value="Medium-chain alcohol dehydrogenases, catalytic domain"/>
    <property type="match status" value="1"/>
</dbReference>
<evidence type="ECO:0000256" key="3">
    <source>
        <dbReference type="ARBA" id="ARBA00022723"/>
    </source>
</evidence>
<keyword evidence="5" id="KW-0560">Oxidoreductase</keyword>
<dbReference type="SUPFAM" id="SSF51735">
    <property type="entry name" value="NAD(P)-binding Rossmann-fold domains"/>
    <property type="match status" value="1"/>
</dbReference>
<accession>A0A9W7T109</accession>
<comment type="cofactor">
    <cofactor evidence="1">
        <name>Zn(2+)</name>
        <dbReference type="ChEBI" id="CHEBI:29105"/>
    </cofactor>
</comment>
<keyword evidence="8" id="KW-1185">Reference proteome</keyword>
<comment type="similarity">
    <text evidence="2">Belongs to the zinc-containing alcohol dehydrogenase family.</text>
</comment>
<evidence type="ECO:0000259" key="6">
    <source>
        <dbReference type="Pfam" id="PF00107"/>
    </source>
</evidence>
<evidence type="ECO:0000256" key="4">
    <source>
        <dbReference type="ARBA" id="ARBA00022833"/>
    </source>
</evidence>
<proteinExistence type="inferred from homology"/>
<dbReference type="InterPro" id="IPR036291">
    <property type="entry name" value="NAD(P)-bd_dom_sf"/>
</dbReference>
<dbReference type="PANTHER" id="PTHR43350:SF2">
    <property type="entry name" value="GROES-LIKE ZINC-BINDING ALCOHOL DEHYDROGENASE FAMILY PROTEIN"/>
    <property type="match status" value="1"/>
</dbReference>
<evidence type="ECO:0000313" key="8">
    <source>
        <dbReference type="Proteomes" id="UP001138500"/>
    </source>
</evidence>
<comment type="caution">
    <text evidence="7">The sequence shown here is derived from an EMBL/GenBank/DDBJ whole genome shotgun (WGS) entry which is preliminary data.</text>
</comment>
<dbReference type="AlphaFoldDB" id="A0A9W7T109"/>
<dbReference type="InterPro" id="IPR013149">
    <property type="entry name" value="ADH-like_C"/>
</dbReference>
<reference evidence="7 8" key="1">
    <citation type="journal article" date="2018" name="IMA Fungus">
        <title>IMA Genome-F 10: Nine draft genome sequences of Claviceps purpurea s.lat., including C. arundinis, C. humidiphila, and C. cf. spartinae, pseudomolecules for the pitch canker pathogen Fusarium circinatum, draft genome of Davidsoniella eucalypti, Grosmannia galeiformis, Quambalaria eucalypti, and Teratosphaeria destructans.</title>
        <authorList>
            <person name="Wingfield B.D."/>
            <person name="Liu M."/>
            <person name="Nguyen H.D."/>
            <person name="Lane F.A."/>
            <person name="Morgan S.W."/>
            <person name="De Vos L."/>
            <person name="Wilken P.M."/>
            <person name="Duong T.A."/>
            <person name="Aylward J."/>
            <person name="Coetzee M.P."/>
            <person name="Dadej K."/>
            <person name="De Beer Z.W."/>
            <person name="Findlay W."/>
            <person name="Havenga M."/>
            <person name="Kolarik M."/>
            <person name="Menzies J.G."/>
            <person name="Naidoo K."/>
            <person name="Pochopski O."/>
            <person name="Shoukouhi P."/>
            <person name="Santana Q.C."/>
            <person name="Seifert K.A."/>
            <person name="Soal N."/>
            <person name="Steenkamp E.T."/>
            <person name="Tatham C.T."/>
            <person name="van der Nest M.A."/>
            <person name="Wingfield M.J."/>
        </authorList>
    </citation>
    <scope>NUCLEOTIDE SEQUENCE [LARGE SCALE GENOMIC DNA]</scope>
    <source>
        <strain evidence="7">CMW44962</strain>
    </source>
</reference>
<reference evidence="7 8" key="2">
    <citation type="journal article" date="2021" name="Curr. Genet.">
        <title>Genetic response to nitrogen starvation in the aggressive Eucalyptus foliar pathogen Teratosphaeria destructans.</title>
        <authorList>
            <person name="Havenga M."/>
            <person name="Wingfield B.D."/>
            <person name="Wingfield M.J."/>
            <person name="Dreyer L.L."/>
            <person name="Roets F."/>
            <person name="Aylward J."/>
        </authorList>
    </citation>
    <scope>NUCLEOTIDE SEQUENCE [LARGE SCALE GENOMIC DNA]</scope>
    <source>
        <strain evidence="7">CMW44962</strain>
    </source>
</reference>
<feature type="non-terminal residue" evidence="7">
    <location>
        <position position="1"/>
    </location>
</feature>
<dbReference type="PANTHER" id="PTHR43350">
    <property type="entry name" value="NAD-DEPENDENT ALCOHOL DEHYDROGENASE"/>
    <property type="match status" value="1"/>
</dbReference>
<evidence type="ECO:0000256" key="5">
    <source>
        <dbReference type="ARBA" id="ARBA00023002"/>
    </source>
</evidence>